<evidence type="ECO:0000313" key="1">
    <source>
        <dbReference type="EMBL" id="KAI9906044.1"/>
    </source>
</evidence>
<protein>
    <submittedName>
        <fullName evidence="1">Uncharacterized protein</fullName>
    </submittedName>
</protein>
<dbReference type="EMBL" id="CM047588">
    <property type="protein sequence ID" value="KAI9906044.1"/>
    <property type="molecule type" value="Genomic_DNA"/>
</dbReference>
<accession>A0ACC0VHU5</accession>
<dbReference type="Proteomes" id="UP001163321">
    <property type="component" value="Chromosome 9"/>
</dbReference>
<gene>
    <name evidence="1" type="ORF">PsorP6_014440</name>
</gene>
<reference evidence="1 2" key="1">
    <citation type="journal article" date="2022" name="bioRxiv">
        <title>The genome of the oomycete Peronosclerospora sorghi, a cosmopolitan pathogen of maize and sorghum, is inflated with dispersed pseudogenes.</title>
        <authorList>
            <person name="Fletcher K."/>
            <person name="Martin F."/>
            <person name="Isakeit T."/>
            <person name="Cavanaugh K."/>
            <person name="Magill C."/>
            <person name="Michelmore R."/>
        </authorList>
    </citation>
    <scope>NUCLEOTIDE SEQUENCE [LARGE SCALE GENOMIC DNA]</scope>
    <source>
        <strain evidence="1">P6</strain>
    </source>
</reference>
<evidence type="ECO:0000313" key="2">
    <source>
        <dbReference type="Proteomes" id="UP001163321"/>
    </source>
</evidence>
<sequence>MRASALWKSFTTASASGTIPPSMLECCPRKLKIFTLGRSPGWNLVRDERSGLCIFAYVDKKRADQAAERDNDKCDQPDLPRLANFHIDEFSRSPVIMEVDLLPGESRGYWKYHSPKKWFKQAKSSGKINNERATLLFDSGAEVSIIDSTFARKVSCQIDTSQTQECSVIGESAYLT</sequence>
<keyword evidence="2" id="KW-1185">Reference proteome</keyword>
<comment type="caution">
    <text evidence="1">The sequence shown here is derived from an EMBL/GenBank/DDBJ whole genome shotgun (WGS) entry which is preliminary data.</text>
</comment>
<proteinExistence type="predicted"/>
<organism evidence="1 2">
    <name type="scientific">Peronosclerospora sorghi</name>
    <dbReference type="NCBI Taxonomy" id="230839"/>
    <lineage>
        <taxon>Eukaryota</taxon>
        <taxon>Sar</taxon>
        <taxon>Stramenopiles</taxon>
        <taxon>Oomycota</taxon>
        <taxon>Peronosporomycetes</taxon>
        <taxon>Peronosporales</taxon>
        <taxon>Peronosporaceae</taxon>
        <taxon>Peronosclerospora</taxon>
    </lineage>
</organism>
<name>A0ACC0VHU5_9STRA</name>